<gene>
    <name evidence="7" type="ORF">GH266_15820</name>
</gene>
<feature type="transmembrane region" description="Helical" evidence="6">
    <location>
        <begin position="31"/>
        <end position="59"/>
    </location>
</feature>
<dbReference type="InterPro" id="IPR043428">
    <property type="entry name" value="LivM-like"/>
</dbReference>
<evidence type="ECO:0000313" key="7">
    <source>
        <dbReference type="EMBL" id="QGZ35829.1"/>
    </source>
</evidence>
<dbReference type="CDD" id="cd06581">
    <property type="entry name" value="TM_PBP1_LivM_like"/>
    <property type="match status" value="1"/>
</dbReference>
<keyword evidence="4 6" id="KW-1133">Transmembrane helix</keyword>
<organism evidence="7 8">
    <name type="scientific">Stappia indica</name>
    <dbReference type="NCBI Taxonomy" id="538381"/>
    <lineage>
        <taxon>Bacteria</taxon>
        <taxon>Pseudomonadati</taxon>
        <taxon>Pseudomonadota</taxon>
        <taxon>Alphaproteobacteria</taxon>
        <taxon>Hyphomicrobiales</taxon>
        <taxon>Stappiaceae</taxon>
        <taxon>Stappia</taxon>
    </lineage>
</organism>
<name>A0A857CAB9_9HYPH</name>
<feature type="transmembrane region" description="Helical" evidence="6">
    <location>
        <begin position="240"/>
        <end position="264"/>
    </location>
</feature>
<comment type="subcellular location">
    <subcellularLocation>
        <location evidence="1">Cell membrane</location>
        <topology evidence="1">Multi-pass membrane protein</topology>
    </subcellularLocation>
</comment>
<feature type="transmembrane region" description="Helical" evidence="6">
    <location>
        <begin position="276"/>
        <end position="293"/>
    </location>
</feature>
<dbReference type="GO" id="GO:0015658">
    <property type="term" value="F:branched-chain amino acid transmembrane transporter activity"/>
    <property type="evidence" value="ECO:0007669"/>
    <property type="project" value="InterPro"/>
</dbReference>
<accession>A0A857CAB9</accession>
<feature type="transmembrane region" description="Helical" evidence="6">
    <location>
        <begin position="203"/>
        <end position="225"/>
    </location>
</feature>
<keyword evidence="5 6" id="KW-0472">Membrane</keyword>
<dbReference type="EMBL" id="CP046908">
    <property type="protein sequence ID" value="QGZ35829.1"/>
    <property type="molecule type" value="Genomic_DNA"/>
</dbReference>
<feature type="transmembrane region" description="Helical" evidence="6">
    <location>
        <begin position="79"/>
        <end position="98"/>
    </location>
</feature>
<evidence type="ECO:0000256" key="3">
    <source>
        <dbReference type="ARBA" id="ARBA00022692"/>
    </source>
</evidence>
<dbReference type="PANTHER" id="PTHR30482">
    <property type="entry name" value="HIGH-AFFINITY BRANCHED-CHAIN AMINO ACID TRANSPORT SYSTEM PERMEASE"/>
    <property type="match status" value="1"/>
</dbReference>
<evidence type="ECO:0000256" key="1">
    <source>
        <dbReference type="ARBA" id="ARBA00004651"/>
    </source>
</evidence>
<feature type="transmembrane region" description="Helical" evidence="6">
    <location>
        <begin position="6"/>
        <end position="24"/>
    </location>
</feature>
<feature type="transmembrane region" description="Helical" evidence="6">
    <location>
        <begin position="152"/>
        <end position="169"/>
    </location>
</feature>
<dbReference type="RefSeq" id="WP_158194688.1">
    <property type="nucleotide sequence ID" value="NZ_CP046908.1"/>
</dbReference>
<protein>
    <submittedName>
        <fullName evidence="7">Branched-chain amino acid ABC transporter permease</fullName>
    </submittedName>
</protein>
<evidence type="ECO:0000256" key="2">
    <source>
        <dbReference type="ARBA" id="ARBA00022475"/>
    </source>
</evidence>
<sequence length="327" mass="34944">MLNTRTLMIALAIAALAVAPAFIYPMLIVKLLCFAIFASAFNLMLGYTGLLSFGHAMFFGSAGYALGVTMKHLGWPPELGILAGVAVAALIGFLAGSVAIRRQGIYFAMITLAISQLIYFVAMQMEWTGRDDGFHGIPRGTLFGIIDLQDDMALYGLVAACFLLALFAVHRIVTSPFGQVLTAIRENEPRAISLGYDVDRYKVLAFTLSGALSGLAGALKALALSYESLNDLHWALSGEVVMMCILGGLGTLGGPVAGAFFVILLQNFLADKVGEWLSVIIGVVFLTCILAFRKGFVGEIGAWIEKMRARKGSAAEAGTETRQEGNR</sequence>
<keyword evidence="3 6" id="KW-0812">Transmembrane</keyword>
<reference evidence="7 8" key="1">
    <citation type="submission" date="2019-12" db="EMBL/GenBank/DDBJ databases">
        <title>The genome of Stappia indica PHM037.</title>
        <authorList>
            <person name="Kacar D."/>
            <person name="Galan B."/>
            <person name="Canedo L."/>
            <person name="Rodriguez P."/>
            <person name="de la Calle F."/>
            <person name="Garcia J.L."/>
        </authorList>
    </citation>
    <scope>NUCLEOTIDE SEQUENCE [LARGE SCALE GENOMIC DNA]</scope>
    <source>
        <strain evidence="7 8">PHM037</strain>
    </source>
</reference>
<evidence type="ECO:0000256" key="4">
    <source>
        <dbReference type="ARBA" id="ARBA00022989"/>
    </source>
</evidence>
<dbReference type="InterPro" id="IPR001851">
    <property type="entry name" value="ABC_transp_permease"/>
</dbReference>
<dbReference type="GO" id="GO:0005886">
    <property type="term" value="C:plasma membrane"/>
    <property type="evidence" value="ECO:0007669"/>
    <property type="project" value="UniProtKB-SubCell"/>
</dbReference>
<dbReference type="Pfam" id="PF02653">
    <property type="entry name" value="BPD_transp_2"/>
    <property type="match status" value="1"/>
</dbReference>
<evidence type="ECO:0000313" key="8">
    <source>
        <dbReference type="Proteomes" id="UP000435648"/>
    </source>
</evidence>
<dbReference type="OrthoDB" id="9804361at2"/>
<dbReference type="PANTHER" id="PTHR30482:SF17">
    <property type="entry name" value="ABC TRANSPORTER ATP-BINDING PROTEIN"/>
    <property type="match status" value="1"/>
</dbReference>
<dbReference type="AlphaFoldDB" id="A0A857CAB9"/>
<keyword evidence="2" id="KW-1003">Cell membrane</keyword>
<dbReference type="KEGG" id="siw:GH266_15820"/>
<evidence type="ECO:0000256" key="5">
    <source>
        <dbReference type="ARBA" id="ARBA00023136"/>
    </source>
</evidence>
<dbReference type="Proteomes" id="UP000435648">
    <property type="component" value="Chromosome"/>
</dbReference>
<feature type="transmembrane region" description="Helical" evidence="6">
    <location>
        <begin position="105"/>
        <end position="122"/>
    </location>
</feature>
<proteinExistence type="predicted"/>
<evidence type="ECO:0000256" key="6">
    <source>
        <dbReference type="SAM" id="Phobius"/>
    </source>
</evidence>